<dbReference type="InterPro" id="IPR017853">
    <property type="entry name" value="GH"/>
</dbReference>
<evidence type="ECO:0000259" key="3">
    <source>
        <dbReference type="Pfam" id="PF08924"/>
    </source>
</evidence>
<dbReference type="InterPro" id="IPR015020">
    <property type="entry name" value="Rv2525c-like_Glyco_Hydro-like"/>
</dbReference>
<evidence type="ECO:0000256" key="1">
    <source>
        <dbReference type="SAM" id="MobiDB-lite"/>
    </source>
</evidence>
<organism evidence="4 5">
    <name type="scientific">Actinomadura harenae</name>
    <dbReference type="NCBI Taxonomy" id="2483351"/>
    <lineage>
        <taxon>Bacteria</taxon>
        <taxon>Bacillati</taxon>
        <taxon>Actinomycetota</taxon>
        <taxon>Actinomycetes</taxon>
        <taxon>Streptosporangiales</taxon>
        <taxon>Thermomonosporaceae</taxon>
        <taxon>Actinomadura</taxon>
    </lineage>
</organism>
<feature type="domain" description="Rv2525c-like glycoside hydrolase-like" evidence="3">
    <location>
        <begin position="268"/>
        <end position="463"/>
    </location>
</feature>
<feature type="signal peptide" evidence="2">
    <location>
        <begin position="1"/>
        <end position="24"/>
    </location>
</feature>
<keyword evidence="2" id="KW-0732">Signal</keyword>
<sequence length="468" mass="50838">MPIAAPGLAALTAVSSLVIGHAAADPVVPRATPPATAPVPGPAWGARRGAYRGVVAYRGVIVPVPSGWEVHRLDAEPGTCVRLDRRAIYLGTPGEQTSCPARVIGGAEAVIIRPRSRPAASAERRGPLRADRLASLALPHGRNGVVRVPLPEAGVTITGLYGGHPEALRDVLRATRLTPAWTAAWTTAWTTAWTGDASASRTAWVRERPGPRRHRKRPGAGKHRGHGSRKRSARPAGRRAAPRVWVTGRGFDACAAPSLRAMKAWRGAYSVTNVYIGGVARGCAQPHLNARWVRAVRKMGYRLIPTYVGPQAPCTGHMARFSTKKSAQEGRSAAVDAVARARALGIPKSMPIYYDMEAYDHKAWCRSAVLRFLQSWTTSLSHRAYSAGVYSSAKSGIRDLGRAKGIVKPPSIWFAHWDGKARVYGSRYLPNSWWHPHRRIKQYRGDHKERHGGVTLYVDSNAVDGRVY</sequence>
<dbReference type="Proteomes" id="UP000282674">
    <property type="component" value="Unassembled WGS sequence"/>
</dbReference>
<protein>
    <submittedName>
        <fullName evidence="4">DUF1906 domain-containing protein</fullName>
    </submittedName>
</protein>
<evidence type="ECO:0000313" key="5">
    <source>
        <dbReference type="Proteomes" id="UP000282674"/>
    </source>
</evidence>
<dbReference type="EMBL" id="RFFG01000005">
    <property type="protein sequence ID" value="RMI47092.1"/>
    <property type="molecule type" value="Genomic_DNA"/>
</dbReference>
<keyword evidence="5" id="KW-1185">Reference proteome</keyword>
<evidence type="ECO:0000313" key="4">
    <source>
        <dbReference type="EMBL" id="RMI47092.1"/>
    </source>
</evidence>
<name>A0A3M2MC51_9ACTN</name>
<evidence type="ECO:0000256" key="2">
    <source>
        <dbReference type="SAM" id="SignalP"/>
    </source>
</evidence>
<feature type="compositionally biased region" description="Basic residues" evidence="1">
    <location>
        <begin position="211"/>
        <end position="241"/>
    </location>
</feature>
<dbReference type="Pfam" id="PF08924">
    <property type="entry name" value="Rv2525c_GlyHyd-like"/>
    <property type="match status" value="1"/>
</dbReference>
<gene>
    <name evidence="4" type="ORF">EBO15_04160</name>
</gene>
<comment type="caution">
    <text evidence="4">The sequence shown here is derived from an EMBL/GenBank/DDBJ whole genome shotgun (WGS) entry which is preliminary data.</text>
</comment>
<accession>A0A3M2MC51</accession>
<dbReference type="AlphaFoldDB" id="A0A3M2MC51"/>
<dbReference type="SUPFAM" id="SSF51445">
    <property type="entry name" value="(Trans)glycosidases"/>
    <property type="match status" value="1"/>
</dbReference>
<feature type="chain" id="PRO_5018183327" evidence="2">
    <location>
        <begin position="25"/>
        <end position="468"/>
    </location>
</feature>
<feature type="region of interest" description="Disordered" evidence="1">
    <location>
        <begin position="200"/>
        <end position="241"/>
    </location>
</feature>
<reference evidence="4 5" key="1">
    <citation type="submission" date="2018-10" db="EMBL/GenBank/DDBJ databases">
        <title>Isolation from soil.</title>
        <authorList>
            <person name="Hu J."/>
        </authorList>
    </citation>
    <scope>NUCLEOTIDE SEQUENCE [LARGE SCALE GENOMIC DNA]</scope>
    <source>
        <strain evidence="4 5">NEAU-Ht49</strain>
    </source>
</reference>
<proteinExistence type="predicted"/>
<dbReference type="Gene3D" id="3.20.20.80">
    <property type="entry name" value="Glycosidases"/>
    <property type="match status" value="1"/>
</dbReference>